<gene>
    <name evidence="1" type="ORF">A8C75_20690</name>
</gene>
<dbReference type="STRING" id="1821621.A8C75_20690"/>
<reference evidence="2" key="1">
    <citation type="submission" date="2016-05" db="EMBL/GenBank/DDBJ databases">
        <authorList>
            <person name="Baek K."/>
            <person name="Yang S.-J."/>
        </authorList>
    </citation>
    <scope>NUCLEOTIDE SEQUENCE [LARGE SCALE GENOMIC DNA]</scope>
    <source>
        <strain evidence="2">ST58-10</strain>
    </source>
</reference>
<reference evidence="1 2" key="2">
    <citation type="journal article" date="2018" name="Int. J. Syst. Evol. Microbiol.">
        <title>Marinobacterium aestuarii sp. nov., a benzene-degrading marine bacterium isolated from estuary sediment.</title>
        <authorList>
            <person name="Bae S.S."/>
            <person name="Jung J."/>
            <person name="Chung D."/>
            <person name="Baek K."/>
        </authorList>
    </citation>
    <scope>NUCLEOTIDE SEQUENCE [LARGE SCALE GENOMIC DNA]</scope>
    <source>
        <strain evidence="1 2">ST58-10</strain>
    </source>
</reference>
<proteinExistence type="predicted"/>
<dbReference type="Gene3D" id="3.10.20.30">
    <property type="match status" value="1"/>
</dbReference>
<dbReference type="EMBL" id="CP015839">
    <property type="protein sequence ID" value="ANG64654.1"/>
    <property type="molecule type" value="Genomic_DNA"/>
</dbReference>
<dbReference type="OrthoDB" id="6894792at2"/>
<dbReference type="PANTHER" id="PTHR38031">
    <property type="entry name" value="SULFUR CARRIER PROTEIN SLR0821-RELATED"/>
    <property type="match status" value="1"/>
</dbReference>
<dbReference type="KEGG" id="mars:A8C75_20690"/>
<dbReference type="Proteomes" id="UP000078070">
    <property type="component" value="Chromosome"/>
</dbReference>
<dbReference type="InterPro" id="IPR016155">
    <property type="entry name" value="Mopterin_synth/thiamin_S_b"/>
</dbReference>
<evidence type="ECO:0000313" key="2">
    <source>
        <dbReference type="Proteomes" id="UP000078070"/>
    </source>
</evidence>
<protein>
    <submittedName>
        <fullName evidence="1">Thiamine biosynthesis protein ThiS</fullName>
    </submittedName>
</protein>
<accession>A0A1A9F2X0</accession>
<dbReference type="RefSeq" id="WP_067386252.1">
    <property type="nucleotide sequence ID" value="NZ_CP015839.1"/>
</dbReference>
<organism evidence="1 2">
    <name type="scientific">Marinobacterium aestuarii</name>
    <dbReference type="NCBI Taxonomy" id="1821621"/>
    <lineage>
        <taxon>Bacteria</taxon>
        <taxon>Pseudomonadati</taxon>
        <taxon>Pseudomonadota</taxon>
        <taxon>Gammaproteobacteria</taxon>
        <taxon>Oceanospirillales</taxon>
        <taxon>Oceanospirillaceae</taxon>
        <taxon>Marinobacterium</taxon>
    </lineage>
</organism>
<name>A0A1A9F2X0_9GAMM</name>
<keyword evidence="2" id="KW-1185">Reference proteome</keyword>
<dbReference type="InterPro" id="IPR052045">
    <property type="entry name" value="Sulfur_Carrier/Prot_Modifier"/>
</dbReference>
<dbReference type="InterPro" id="IPR012675">
    <property type="entry name" value="Beta-grasp_dom_sf"/>
</dbReference>
<dbReference type="Pfam" id="PF02597">
    <property type="entry name" value="ThiS"/>
    <property type="match status" value="1"/>
</dbReference>
<evidence type="ECO:0000313" key="1">
    <source>
        <dbReference type="EMBL" id="ANG64654.1"/>
    </source>
</evidence>
<dbReference type="AlphaFoldDB" id="A0A1A9F2X0"/>
<dbReference type="SUPFAM" id="SSF54285">
    <property type="entry name" value="MoaD/ThiS"/>
    <property type="match status" value="1"/>
</dbReference>
<dbReference type="PANTHER" id="PTHR38031:SF1">
    <property type="entry name" value="SULFUR CARRIER PROTEIN CYSO"/>
    <property type="match status" value="1"/>
</dbReference>
<dbReference type="InterPro" id="IPR003749">
    <property type="entry name" value="ThiS/MoaD-like"/>
</dbReference>
<sequence length="89" mass="10129">MATINFTRHLQRYLDCPSLNVSAGTLREALSQAFAGNDRLAGYILDDQRRLRKNVAIFVDGQQIRDRRHLSDRLRPDSEIYILQALSGG</sequence>